<feature type="transmembrane region" description="Helical" evidence="8">
    <location>
        <begin position="522"/>
        <end position="543"/>
    </location>
</feature>
<feature type="transmembrane region" description="Helical" evidence="8">
    <location>
        <begin position="386"/>
        <end position="407"/>
    </location>
</feature>
<reference evidence="10 11" key="1">
    <citation type="submission" date="2021-08" db="EMBL/GenBank/DDBJ databases">
        <title>FDA dAtabase for Regulatory Grade micrObial Sequences (FDA-ARGOS): Supporting development and validation of Infectious Disease Dx tests.</title>
        <authorList>
            <person name="Sproer C."/>
            <person name="Gronow S."/>
            <person name="Severitt S."/>
            <person name="Schroder I."/>
            <person name="Tallon L."/>
            <person name="Sadzewicz L."/>
            <person name="Zhao X."/>
            <person name="Boylan J."/>
            <person name="Ott S."/>
            <person name="Bowen H."/>
            <person name="Vavikolanu K."/>
            <person name="Hazen T."/>
            <person name="Aluvathingal J."/>
            <person name="Nadendla S."/>
            <person name="Lowell S."/>
            <person name="Myers T."/>
            <person name="Yan Y."/>
            <person name="Sichtig H."/>
        </authorList>
    </citation>
    <scope>NUCLEOTIDE SEQUENCE [LARGE SCALE GENOMIC DNA]</scope>
    <source>
        <strain evidence="10 11">FDAARGOS_1460</strain>
    </source>
</reference>
<evidence type="ECO:0000256" key="7">
    <source>
        <dbReference type="ARBA" id="ARBA00023136"/>
    </source>
</evidence>
<dbReference type="RefSeq" id="WP_223418086.1">
    <property type="nucleotide sequence ID" value="NZ_JAIPME010000002.1"/>
</dbReference>
<evidence type="ECO:0000256" key="4">
    <source>
        <dbReference type="ARBA" id="ARBA00022519"/>
    </source>
</evidence>
<evidence type="ECO:0000256" key="1">
    <source>
        <dbReference type="ARBA" id="ARBA00004429"/>
    </source>
</evidence>
<proteinExistence type="inferred from homology"/>
<organism evidence="10 11">
    <name type="scientific">Anaerococcus murdochii</name>
    <dbReference type="NCBI Taxonomy" id="411577"/>
    <lineage>
        <taxon>Bacteria</taxon>
        <taxon>Bacillati</taxon>
        <taxon>Bacillota</taxon>
        <taxon>Tissierellia</taxon>
        <taxon>Tissierellales</taxon>
        <taxon>Peptoniphilaceae</taxon>
        <taxon>Anaerococcus</taxon>
    </lineage>
</organism>
<dbReference type="Gene3D" id="1.10.3720.10">
    <property type="entry name" value="MetI-like"/>
    <property type="match status" value="2"/>
</dbReference>
<keyword evidence="2 8" id="KW-0813">Transport</keyword>
<evidence type="ECO:0000259" key="9">
    <source>
        <dbReference type="PROSITE" id="PS50928"/>
    </source>
</evidence>
<dbReference type="SUPFAM" id="SSF161098">
    <property type="entry name" value="MetI-like"/>
    <property type="match status" value="2"/>
</dbReference>
<dbReference type="PANTHER" id="PTHR43357:SF3">
    <property type="entry name" value="FE(3+)-TRANSPORT SYSTEM PERMEASE PROTEIN FBPB 2"/>
    <property type="match status" value="1"/>
</dbReference>
<comment type="similarity">
    <text evidence="8">Belongs to the binding-protein-dependent transport system permease family.</text>
</comment>
<comment type="caution">
    <text evidence="10">The sequence shown here is derived from an EMBL/GenBank/DDBJ whole genome shotgun (WGS) entry which is preliminary data.</text>
</comment>
<feature type="transmembrane region" description="Helical" evidence="8">
    <location>
        <begin position="247"/>
        <end position="266"/>
    </location>
</feature>
<feature type="transmembrane region" description="Helical" evidence="8">
    <location>
        <begin position="480"/>
        <end position="502"/>
    </location>
</feature>
<keyword evidence="3" id="KW-1003">Cell membrane</keyword>
<dbReference type="Proteomes" id="UP000734271">
    <property type="component" value="Unassembled WGS sequence"/>
</dbReference>
<dbReference type="EMBL" id="JAIPME010000002">
    <property type="protein sequence ID" value="MBZ2386184.1"/>
    <property type="molecule type" value="Genomic_DNA"/>
</dbReference>
<keyword evidence="11" id="KW-1185">Reference proteome</keyword>
<feature type="transmembrane region" description="Helical" evidence="8">
    <location>
        <begin position="69"/>
        <end position="89"/>
    </location>
</feature>
<dbReference type="PANTHER" id="PTHR43357">
    <property type="entry name" value="INNER MEMBRANE ABC TRANSPORTER PERMEASE PROTEIN YDCV"/>
    <property type="match status" value="1"/>
</dbReference>
<feature type="transmembrane region" description="Helical" evidence="8">
    <location>
        <begin position="101"/>
        <end position="122"/>
    </location>
</feature>
<feature type="transmembrane region" description="Helical" evidence="8">
    <location>
        <begin position="413"/>
        <end position="432"/>
    </location>
</feature>
<feature type="transmembrane region" description="Helical" evidence="8">
    <location>
        <begin position="352"/>
        <end position="374"/>
    </location>
</feature>
<evidence type="ECO:0000256" key="6">
    <source>
        <dbReference type="ARBA" id="ARBA00022989"/>
    </source>
</evidence>
<keyword evidence="6 8" id="KW-1133">Transmembrane helix</keyword>
<feature type="transmembrane region" description="Helical" evidence="8">
    <location>
        <begin position="193"/>
        <end position="211"/>
    </location>
</feature>
<evidence type="ECO:0000313" key="10">
    <source>
        <dbReference type="EMBL" id="MBZ2386184.1"/>
    </source>
</evidence>
<dbReference type="InterPro" id="IPR000515">
    <property type="entry name" value="MetI-like"/>
</dbReference>
<dbReference type="CDD" id="cd06261">
    <property type="entry name" value="TM_PBP2"/>
    <property type="match status" value="2"/>
</dbReference>
<feature type="transmembrane region" description="Helical" evidence="8">
    <location>
        <begin position="295"/>
        <end position="317"/>
    </location>
</feature>
<name>A0ABS7SXC3_9FIRM</name>
<evidence type="ECO:0000313" key="11">
    <source>
        <dbReference type="Proteomes" id="UP000734271"/>
    </source>
</evidence>
<protein>
    <submittedName>
        <fullName evidence="10">Iron ABC transporter permease</fullName>
    </submittedName>
</protein>
<feature type="domain" description="ABC transmembrane type-1" evidence="9">
    <location>
        <begin position="63"/>
        <end position="267"/>
    </location>
</feature>
<evidence type="ECO:0000256" key="5">
    <source>
        <dbReference type="ARBA" id="ARBA00022692"/>
    </source>
</evidence>
<keyword evidence="4" id="KW-0997">Cell inner membrane</keyword>
<evidence type="ECO:0000256" key="8">
    <source>
        <dbReference type="RuleBase" id="RU363032"/>
    </source>
</evidence>
<feature type="domain" description="ABC transmembrane type-1" evidence="9">
    <location>
        <begin position="348"/>
        <end position="543"/>
    </location>
</feature>
<sequence length="552" mass="60445">MKTKANKFGFWKIITLAILAGVLIFLIYPITRLLIQSFYNKEGNLSLANFTEFFSNKYYFSTIINSLKLSIIATATTIILATPIAYFMSFYKIRGAKVLEIIIILASMSAPFIGAYSWILLLGRNGIITNFFAGIGLNIPDIYGFAGILLVFTFQLYSLVFLYAKAAFENLDASLMEASENLGVTGFKRFRKIILPLVTPSLLAGGLLVFMRCMSDFGTPMLIGEGYRTFPVLIYNEFVGEVGQNQGFASAIAIIAIIVTSVIFLIQKKISEKNAYSSNFLNPVQKTKLKGAKGVLIHLFVYIIVGLSILPQAYLILTSFKNTSGKIFIDGYSLKSYHTAFARMGTSIRNTLLLPLLALIIIIILSVLIAYIVVRIKGKLAAAIDVFTMVPFILPGVVIGIALLTGFGNGMMGSNFLVLGGTMWIVIVSFVIRRLPYTLRSATSTLQSLPISLEEASYSLGASKFKTFAQITLPLMMRGVVAGSILSYVTLISELSSSIILTNLKTRTMTVSIYTEVVRGNYGVAAALATMLTAFTILALIIFNMMGAKKNK</sequence>
<gene>
    <name evidence="10" type="ORF">K8P03_02565</name>
</gene>
<dbReference type="Pfam" id="PF00528">
    <property type="entry name" value="BPD_transp_1"/>
    <property type="match status" value="2"/>
</dbReference>
<comment type="subcellular location">
    <subcellularLocation>
        <location evidence="1">Cell inner membrane</location>
        <topology evidence="1">Multi-pass membrane protein</topology>
    </subcellularLocation>
    <subcellularLocation>
        <location evidence="8">Cell membrane</location>
        <topology evidence="8">Multi-pass membrane protein</topology>
    </subcellularLocation>
</comment>
<evidence type="ECO:0000256" key="2">
    <source>
        <dbReference type="ARBA" id="ARBA00022448"/>
    </source>
</evidence>
<keyword evidence="5 8" id="KW-0812">Transmembrane</keyword>
<dbReference type="PROSITE" id="PS50928">
    <property type="entry name" value="ABC_TM1"/>
    <property type="match status" value="2"/>
</dbReference>
<accession>A0ABS7SXC3</accession>
<feature type="transmembrane region" description="Helical" evidence="8">
    <location>
        <begin position="9"/>
        <end position="30"/>
    </location>
</feature>
<evidence type="ECO:0000256" key="3">
    <source>
        <dbReference type="ARBA" id="ARBA00022475"/>
    </source>
</evidence>
<keyword evidence="7 8" id="KW-0472">Membrane</keyword>
<dbReference type="InterPro" id="IPR035906">
    <property type="entry name" value="MetI-like_sf"/>
</dbReference>
<feature type="transmembrane region" description="Helical" evidence="8">
    <location>
        <begin position="142"/>
        <end position="164"/>
    </location>
</feature>